<accession>A0ABY4Q3P1</accession>
<dbReference type="RefSeq" id="WP_249592142.1">
    <property type="nucleotide sequence ID" value="NZ_BAAAQL010000018.1"/>
</dbReference>
<gene>
    <name evidence="2" type="ORF">M4V62_40275</name>
</gene>
<evidence type="ECO:0000313" key="2">
    <source>
        <dbReference type="EMBL" id="UQT60810.1"/>
    </source>
</evidence>
<reference evidence="2 3" key="1">
    <citation type="submission" date="2022-05" db="EMBL/GenBank/DDBJ databases">
        <authorList>
            <person name="Zhou X."/>
            <person name="Li K."/>
            <person name="Man Y."/>
        </authorList>
    </citation>
    <scope>NUCLEOTIDE SEQUENCE [LARGE SCALE GENOMIC DNA]</scope>
    <source>
        <strain evidence="2 3">MS405</strain>
    </source>
</reference>
<sequence length="111" mass="11252">MIVAIGAVVAVVLVATSGDGSGDKKGPSETSESSDGKPTPSLSIPSEIPSELPTEVPSNLPSGLPSDLPSGLPSDLPSGDLPSDLDSLIPSRADNEVPYYFLRVGVTKPLP</sequence>
<dbReference type="EMBL" id="CP097289">
    <property type="protein sequence ID" value="UQT60810.1"/>
    <property type="molecule type" value="Genomic_DNA"/>
</dbReference>
<evidence type="ECO:0000313" key="3">
    <source>
        <dbReference type="Proteomes" id="UP000829992"/>
    </source>
</evidence>
<organism evidence="2 3">
    <name type="scientific">Streptomyces durmitorensis</name>
    <dbReference type="NCBI Taxonomy" id="319947"/>
    <lineage>
        <taxon>Bacteria</taxon>
        <taxon>Bacillati</taxon>
        <taxon>Actinomycetota</taxon>
        <taxon>Actinomycetes</taxon>
        <taxon>Kitasatosporales</taxon>
        <taxon>Streptomycetaceae</taxon>
        <taxon>Streptomyces</taxon>
    </lineage>
</organism>
<feature type="region of interest" description="Disordered" evidence="1">
    <location>
        <begin position="16"/>
        <end position="90"/>
    </location>
</feature>
<proteinExistence type="predicted"/>
<feature type="compositionally biased region" description="Low complexity" evidence="1">
    <location>
        <begin position="38"/>
        <end position="90"/>
    </location>
</feature>
<protein>
    <submittedName>
        <fullName evidence="2">Uncharacterized protein</fullName>
    </submittedName>
</protein>
<name>A0ABY4Q3P1_9ACTN</name>
<keyword evidence="3" id="KW-1185">Reference proteome</keyword>
<dbReference type="Proteomes" id="UP000829992">
    <property type="component" value="Chromosome"/>
</dbReference>
<evidence type="ECO:0000256" key="1">
    <source>
        <dbReference type="SAM" id="MobiDB-lite"/>
    </source>
</evidence>